<feature type="domain" description="PPIase cyclophilin-type" evidence="7">
    <location>
        <begin position="63"/>
        <end position="242"/>
    </location>
</feature>
<feature type="chain" id="PRO_5039761959" description="Peptidyl-prolyl cis-trans isomerase" evidence="5">
    <location>
        <begin position="18"/>
        <end position="244"/>
    </location>
</feature>
<dbReference type="Gene3D" id="2.40.100.10">
    <property type="entry name" value="Cyclophilin-like"/>
    <property type="match status" value="1"/>
</dbReference>
<dbReference type="InterPro" id="IPR002130">
    <property type="entry name" value="Cyclophilin-type_PPIase_dom"/>
</dbReference>
<evidence type="ECO:0000256" key="3">
    <source>
        <dbReference type="ARBA" id="ARBA00023110"/>
    </source>
</evidence>
<dbReference type="InterPro" id="IPR044666">
    <property type="entry name" value="Cyclophilin_A-like"/>
</dbReference>
<dbReference type="SUPFAM" id="SSF50891">
    <property type="entry name" value="Cyclophilin-like"/>
    <property type="match status" value="1"/>
</dbReference>
<accession>A0A2N5M7K9</accession>
<dbReference type="GO" id="GO:0006457">
    <property type="term" value="P:protein folding"/>
    <property type="evidence" value="ECO:0007669"/>
    <property type="project" value="InterPro"/>
</dbReference>
<dbReference type="PANTHER" id="PTHR45625:SF4">
    <property type="entry name" value="PEPTIDYLPROLYL ISOMERASE DOMAIN AND WD REPEAT-CONTAINING PROTEIN 1"/>
    <property type="match status" value="1"/>
</dbReference>
<dbReference type="AlphaFoldDB" id="A0A2N5M7K9"/>
<sequence>MKLKTILLILSCFAFLAGCGTSSGETKPKDNKESKQADSSGGAQESLSIEEYPQFMDVQKSDKVVVMETNMGSIKIKLFPKLAPKAVENFVTHSEKGYYDGLTFHRVIKDFMIQGGDPEGNGTGGESIWGKPFEDEFSAKLYNFRGALSMANSGSDTNGSQFFIVQNSAIDQGLKDQMEDAGYPKEIIKAYGDKGGTPWLDQKHTVFGQVIEGMEIVDKIAEVKTDDQGVPAEPVTIKTIKVIQ</sequence>
<evidence type="ECO:0000256" key="2">
    <source>
        <dbReference type="ARBA" id="ARBA00002388"/>
    </source>
</evidence>
<dbReference type="PROSITE" id="PS50072">
    <property type="entry name" value="CSA_PPIASE_2"/>
    <property type="match status" value="1"/>
</dbReference>
<comment type="catalytic activity">
    <reaction evidence="1 5">
        <text>[protein]-peptidylproline (omega=180) = [protein]-peptidylproline (omega=0)</text>
        <dbReference type="Rhea" id="RHEA:16237"/>
        <dbReference type="Rhea" id="RHEA-COMP:10747"/>
        <dbReference type="Rhea" id="RHEA-COMP:10748"/>
        <dbReference type="ChEBI" id="CHEBI:83833"/>
        <dbReference type="ChEBI" id="CHEBI:83834"/>
        <dbReference type="EC" id="5.2.1.8"/>
    </reaction>
</comment>
<evidence type="ECO:0000256" key="4">
    <source>
        <dbReference type="ARBA" id="ARBA00023235"/>
    </source>
</evidence>
<dbReference type="PANTHER" id="PTHR45625">
    <property type="entry name" value="PEPTIDYL-PROLYL CIS-TRANS ISOMERASE-RELATED"/>
    <property type="match status" value="1"/>
</dbReference>
<dbReference type="PROSITE" id="PS51257">
    <property type="entry name" value="PROKAR_LIPOPROTEIN"/>
    <property type="match status" value="1"/>
</dbReference>
<dbReference type="Pfam" id="PF00160">
    <property type="entry name" value="Pro_isomerase"/>
    <property type="match status" value="1"/>
</dbReference>
<feature type="signal peptide" evidence="5">
    <location>
        <begin position="1"/>
        <end position="17"/>
    </location>
</feature>
<keyword evidence="4 5" id="KW-0413">Isomerase</keyword>
<organism evidence="8 9">
    <name type="scientific">Peribacillus deserti</name>
    <dbReference type="NCBI Taxonomy" id="673318"/>
    <lineage>
        <taxon>Bacteria</taxon>
        <taxon>Bacillati</taxon>
        <taxon>Bacillota</taxon>
        <taxon>Bacilli</taxon>
        <taxon>Bacillales</taxon>
        <taxon>Bacillaceae</taxon>
        <taxon>Peribacillus</taxon>
    </lineage>
</organism>
<keyword evidence="3 5" id="KW-0697">Rotamase</keyword>
<dbReference type="InterPro" id="IPR029000">
    <property type="entry name" value="Cyclophilin-like_dom_sf"/>
</dbReference>
<protein>
    <recommendedName>
        <fullName evidence="5">Peptidyl-prolyl cis-trans isomerase</fullName>
        <shortName evidence="5">PPIase</shortName>
        <ecNumber evidence="5">5.2.1.8</ecNumber>
    </recommendedName>
</protein>
<name>A0A2N5M7K9_9BACI</name>
<dbReference type="RefSeq" id="WP_101641225.1">
    <property type="nucleotide sequence ID" value="NZ_PGUY01000023.1"/>
</dbReference>
<evidence type="ECO:0000256" key="5">
    <source>
        <dbReference type="RuleBase" id="RU363019"/>
    </source>
</evidence>
<comment type="function">
    <text evidence="2 5">PPIases accelerate the folding of proteins. It catalyzes the cis-trans isomerization of proline imidic peptide bonds in oligopeptides.</text>
</comment>
<comment type="similarity">
    <text evidence="5">Belongs to the cyclophilin-type PPIase family.</text>
</comment>
<dbReference type="EMBL" id="PGUY01000023">
    <property type="protein sequence ID" value="PLT30341.1"/>
    <property type="molecule type" value="Genomic_DNA"/>
</dbReference>
<dbReference type="EC" id="5.2.1.8" evidence="5"/>
<feature type="compositionally biased region" description="Basic and acidic residues" evidence="6">
    <location>
        <begin position="26"/>
        <end position="36"/>
    </location>
</feature>
<keyword evidence="9" id="KW-1185">Reference proteome</keyword>
<dbReference type="GO" id="GO:0003755">
    <property type="term" value="F:peptidyl-prolyl cis-trans isomerase activity"/>
    <property type="evidence" value="ECO:0007669"/>
    <property type="project" value="UniProtKB-UniRule"/>
</dbReference>
<dbReference type="OrthoDB" id="9807797at2"/>
<proteinExistence type="inferred from homology"/>
<evidence type="ECO:0000313" key="8">
    <source>
        <dbReference type="EMBL" id="PLT30341.1"/>
    </source>
</evidence>
<reference evidence="8 9" key="1">
    <citation type="submission" date="2017-11" db="EMBL/GenBank/DDBJ databases">
        <title>Comparitive Functional Genomics of Dry Heat Resistant strains isolated from the Viking Spacecraft.</title>
        <authorList>
            <person name="Seuylemezian A."/>
            <person name="Cooper K."/>
            <person name="Vaishampayan P."/>
        </authorList>
    </citation>
    <scope>NUCLEOTIDE SEQUENCE [LARGE SCALE GENOMIC DNA]</scope>
    <source>
        <strain evidence="8 9">V1-29</strain>
    </source>
</reference>
<feature type="region of interest" description="Disordered" evidence="6">
    <location>
        <begin position="22"/>
        <end position="45"/>
    </location>
</feature>
<dbReference type="Proteomes" id="UP000234748">
    <property type="component" value="Unassembled WGS sequence"/>
</dbReference>
<evidence type="ECO:0000313" key="9">
    <source>
        <dbReference type="Proteomes" id="UP000234748"/>
    </source>
</evidence>
<dbReference type="PRINTS" id="PR00153">
    <property type="entry name" value="CSAPPISMRASE"/>
</dbReference>
<evidence type="ECO:0000256" key="1">
    <source>
        <dbReference type="ARBA" id="ARBA00000971"/>
    </source>
</evidence>
<dbReference type="InterPro" id="IPR020892">
    <property type="entry name" value="Cyclophilin-type_PPIase_CS"/>
</dbReference>
<comment type="caution">
    <text evidence="8">The sequence shown here is derived from an EMBL/GenBank/DDBJ whole genome shotgun (WGS) entry which is preliminary data.</text>
</comment>
<evidence type="ECO:0000259" key="7">
    <source>
        <dbReference type="PROSITE" id="PS50072"/>
    </source>
</evidence>
<evidence type="ECO:0000256" key="6">
    <source>
        <dbReference type="SAM" id="MobiDB-lite"/>
    </source>
</evidence>
<dbReference type="PROSITE" id="PS00170">
    <property type="entry name" value="CSA_PPIASE_1"/>
    <property type="match status" value="1"/>
</dbReference>
<gene>
    <name evidence="8" type="ORF">CUU66_08350</name>
</gene>
<keyword evidence="5" id="KW-0732">Signal</keyword>